<proteinExistence type="predicted"/>
<feature type="chain" id="PRO_5044385785" description="Lipoprotein" evidence="1">
    <location>
        <begin position="22"/>
        <end position="128"/>
    </location>
</feature>
<evidence type="ECO:0000256" key="1">
    <source>
        <dbReference type="SAM" id="SignalP"/>
    </source>
</evidence>
<organism evidence="2 3">
    <name type="scientific">Aeromonas jandaei</name>
    <dbReference type="NCBI Taxonomy" id="650"/>
    <lineage>
        <taxon>Bacteria</taxon>
        <taxon>Pseudomonadati</taxon>
        <taxon>Pseudomonadota</taxon>
        <taxon>Gammaproteobacteria</taxon>
        <taxon>Aeromonadales</taxon>
        <taxon>Aeromonadaceae</taxon>
        <taxon>Aeromonas</taxon>
    </lineage>
</organism>
<dbReference type="EMBL" id="CP053881">
    <property type="protein sequence ID" value="QWL62125.1"/>
    <property type="molecule type" value="Genomic_DNA"/>
</dbReference>
<reference evidence="2 3" key="1">
    <citation type="journal article" date="2021" name="Front. Microbiol.">
        <title>Prevalence and Genetic Analysis of Chromosomal mcr-3/7 in Aeromonas From U.S. Animal-Derived Samples.</title>
        <authorList>
            <person name="Wang Y."/>
            <person name="Hou N."/>
            <person name="Rasooly R."/>
            <person name="Gu Y."/>
            <person name="He X."/>
        </authorList>
    </citation>
    <scope>NUCLEOTIDE SEQUENCE [LARGE SCALE GENOMIC DNA]</scope>
    <source>
        <strain evidence="2 3">4608</strain>
    </source>
</reference>
<feature type="signal peptide" evidence="1">
    <location>
        <begin position="1"/>
        <end position="21"/>
    </location>
</feature>
<evidence type="ECO:0000313" key="3">
    <source>
        <dbReference type="Proteomes" id="UP000679312"/>
    </source>
</evidence>
<sequence length="128" mass="14377">MKKLFLLLPALLLTACAGSMTSVDKTSPEGRKVVIGQFPPKPENNCTLKHNEEMPMNLLERYSTAGMLNSYMNNSQESLKVADAKQANYVHIYLPAQKMLFGVIDLNYNDKPRITYYDCQSLKGLSRG</sequence>
<name>A0A2S5FC38_AERJA</name>
<gene>
    <name evidence="2" type="ORF">HQ399_07615</name>
</gene>
<accession>A0A2S5FC38</accession>
<keyword evidence="1" id="KW-0732">Signal</keyword>
<dbReference type="AlphaFoldDB" id="A0A2S5FC38"/>
<evidence type="ECO:0008006" key="4">
    <source>
        <dbReference type="Google" id="ProtNLM"/>
    </source>
</evidence>
<dbReference type="RefSeq" id="WP_043849411.1">
    <property type="nucleotide sequence ID" value="NZ_AP024466.1"/>
</dbReference>
<protein>
    <recommendedName>
        <fullName evidence="4">Lipoprotein</fullName>
    </recommendedName>
</protein>
<dbReference type="Proteomes" id="UP000679312">
    <property type="component" value="Chromosome"/>
</dbReference>
<evidence type="ECO:0000313" key="2">
    <source>
        <dbReference type="EMBL" id="QWL62125.1"/>
    </source>
</evidence>
<dbReference type="PROSITE" id="PS51257">
    <property type="entry name" value="PROKAR_LIPOPROTEIN"/>
    <property type="match status" value="1"/>
</dbReference>